<gene>
    <name evidence="2" type="ORF">EHQ18_19790</name>
</gene>
<dbReference type="AlphaFoldDB" id="A0A6N4Q2M7"/>
<dbReference type="Proteomes" id="UP000297239">
    <property type="component" value="Unassembled WGS sequence"/>
</dbReference>
<dbReference type="OrthoDB" id="343289at2"/>
<evidence type="ECO:0000313" key="2">
    <source>
        <dbReference type="EMBL" id="TGK65514.1"/>
    </source>
</evidence>
<keyword evidence="3" id="KW-1185">Reference proteome</keyword>
<dbReference type="EMBL" id="RQFF01000044">
    <property type="protein sequence ID" value="TGK65514.1"/>
    <property type="molecule type" value="Genomic_DNA"/>
</dbReference>
<sequence>MKASNKKILAVALMLFLASFVTNCVTVQGNYAFVSEKEIDFNKEYEKKPQPIKAEYSVPFVLLPLGDTRVSRMSAEVIQKACAENGVEFLTNTQINSSSFYFFLYGQVKYELTGDGWIEKQTPAKKGK</sequence>
<reference evidence="2" key="1">
    <citation type="journal article" date="2019" name="PLoS Negl. Trop. Dis.">
        <title>Revisiting the worldwide diversity of Leptospira species in the environment.</title>
        <authorList>
            <person name="Vincent A.T."/>
            <person name="Schiettekatte O."/>
            <person name="Bourhy P."/>
            <person name="Veyrier F.J."/>
            <person name="Picardeau M."/>
        </authorList>
    </citation>
    <scope>NUCLEOTIDE SEQUENCE [LARGE SCALE GENOMIC DNA]</scope>
    <source>
        <strain evidence="2">201800293</strain>
    </source>
</reference>
<keyword evidence="1" id="KW-0732">Signal</keyword>
<feature type="signal peptide" evidence="1">
    <location>
        <begin position="1"/>
        <end position="24"/>
    </location>
</feature>
<feature type="chain" id="PRO_5026951966" description="Lipoprotein" evidence="1">
    <location>
        <begin position="25"/>
        <end position="128"/>
    </location>
</feature>
<organism evidence="2 3">
    <name type="scientific">Leptospira kanakyensis</name>
    <dbReference type="NCBI Taxonomy" id="2484968"/>
    <lineage>
        <taxon>Bacteria</taxon>
        <taxon>Pseudomonadati</taxon>
        <taxon>Spirochaetota</taxon>
        <taxon>Spirochaetia</taxon>
        <taxon>Leptospirales</taxon>
        <taxon>Leptospiraceae</taxon>
        <taxon>Leptospira</taxon>
    </lineage>
</organism>
<evidence type="ECO:0000313" key="3">
    <source>
        <dbReference type="Proteomes" id="UP000297239"/>
    </source>
</evidence>
<evidence type="ECO:0008006" key="4">
    <source>
        <dbReference type="Google" id="ProtNLM"/>
    </source>
</evidence>
<protein>
    <recommendedName>
        <fullName evidence="4">Lipoprotein</fullName>
    </recommendedName>
</protein>
<dbReference type="RefSeq" id="WP_135637582.1">
    <property type="nucleotide sequence ID" value="NZ_JAMQPQ010000001.1"/>
</dbReference>
<name>A0A6N4Q2M7_9LEPT</name>
<accession>A0A6N4Q2M7</accession>
<proteinExistence type="predicted"/>
<comment type="caution">
    <text evidence="2">The sequence shown here is derived from an EMBL/GenBank/DDBJ whole genome shotgun (WGS) entry which is preliminary data.</text>
</comment>
<evidence type="ECO:0000256" key="1">
    <source>
        <dbReference type="SAM" id="SignalP"/>
    </source>
</evidence>